<evidence type="ECO:0000313" key="3">
    <source>
        <dbReference type="Proteomes" id="UP000247536"/>
    </source>
</evidence>
<dbReference type="RefSeq" id="WP_110793189.1">
    <property type="nucleotide sequence ID" value="NZ_QJRY01000007.1"/>
</dbReference>
<dbReference type="Proteomes" id="UP000247536">
    <property type="component" value="Unassembled WGS sequence"/>
</dbReference>
<keyword evidence="1" id="KW-0732">Signal</keyword>
<feature type="signal peptide" evidence="1">
    <location>
        <begin position="1"/>
        <end position="22"/>
    </location>
</feature>
<feature type="chain" id="PRO_5045697754" evidence="1">
    <location>
        <begin position="23"/>
        <end position="108"/>
    </location>
</feature>
<keyword evidence="3" id="KW-1185">Reference proteome</keyword>
<reference evidence="2 3" key="1">
    <citation type="submission" date="2018-06" db="EMBL/GenBank/DDBJ databases">
        <title>Rhizobium wuzhouense sp. nov., isolated from roots of Oryza officinalis.</title>
        <authorList>
            <person name="Yuan T."/>
        </authorList>
    </citation>
    <scope>NUCLEOTIDE SEQUENCE [LARGE SCALE GENOMIC DNA]</scope>
    <source>
        <strain evidence="2 3">W44</strain>
    </source>
</reference>
<gene>
    <name evidence="2" type="ORF">DMY87_18835</name>
</gene>
<comment type="caution">
    <text evidence="2">The sequence shown here is derived from an EMBL/GenBank/DDBJ whole genome shotgun (WGS) entry which is preliminary data.</text>
</comment>
<dbReference type="EMBL" id="QJRY01000007">
    <property type="protein sequence ID" value="PYB71401.1"/>
    <property type="molecule type" value="Genomic_DNA"/>
</dbReference>
<evidence type="ECO:0000256" key="1">
    <source>
        <dbReference type="SAM" id="SignalP"/>
    </source>
</evidence>
<name>A0ABX5NSX7_9HYPH</name>
<evidence type="ECO:0000313" key="2">
    <source>
        <dbReference type="EMBL" id="PYB71401.1"/>
    </source>
</evidence>
<protein>
    <submittedName>
        <fullName evidence="2">Uncharacterized protein</fullName>
    </submittedName>
</protein>
<sequence length="108" mass="11777">MRTILSLFAASAVFAAPLAASAETLSFTLENKTSNMVVQVHVSPVDGGKSVELLRKKGLYGGKSRQLTIDDGTDACVYRIRVVFEGDSYYDLRDKVDFCETGSYTIAE</sequence>
<accession>A0ABX5NSX7</accession>
<organism evidence="2 3">
    <name type="scientific">Rhizobium wuzhouense</name>
    <dbReference type="NCBI Taxonomy" id="1986026"/>
    <lineage>
        <taxon>Bacteria</taxon>
        <taxon>Pseudomonadati</taxon>
        <taxon>Pseudomonadota</taxon>
        <taxon>Alphaproteobacteria</taxon>
        <taxon>Hyphomicrobiales</taxon>
        <taxon>Rhizobiaceae</taxon>
        <taxon>Rhizobium/Agrobacterium group</taxon>
        <taxon>Rhizobium</taxon>
    </lineage>
</organism>
<proteinExistence type="predicted"/>